<comment type="caution">
    <text evidence="1">The sequence shown here is derived from an EMBL/GenBank/DDBJ whole genome shotgun (WGS) entry which is preliminary data.</text>
</comment>
<evidence type="ECO:0000313" key="1">
    <source>
        <dbReference type="EMBL" id="TEB24292.1"/>
    </source>
</evidence>
<proteinExistence type="predicted"/>
<name>A0A4Y7SR62_COPMI</name>
<dbReference type="Proteomes" id="UP000298030">
    <property type="component" value="Unassembled WGS sequence"/>
</dbReference>
<gene>
    <name evidence="1" type="ORF">FA13DRAFT_1739333</name>
</gene>
<evidence type="ECO:0000313" key="2">
    <source>
        <dbReference type="Proteomes" id="UP000298030"/>
    </source>
</evidence>
<accession>A0A4Y7SR62</accession>
<organism evidence="1 2">
    <name type="scientific">Coprinellus micaceus</name>
    <name type="common">Glistening ink-cap mushroom</name>
    <name type="synonym">Coprinus micaceus</name>
    <dbReference type="NCBI Taxonomy" id="71717"/>
    <lineage>
        <taxon>Eukaryota</taxon>
        <taxon>Fungi</taxon>
        <taxon>Dikarya</taxon>
        <taxon>Basidiomycota</taxon>
        <taxon>Agaricomycotina</taxon>
        <taxon>Agaricomycetes</taxon>
        <taxon>Agaricomycetidae</taxon>
        <taxon>Agaricales</taxon>
        <taxon>Agaricineae</taxon>
        <taxon>Psathyrellaceae</taxon>
        <taxon>Coprinellus</taxon>
    </lineage>
</organism>
<keyword evidence="2" id="KW-1185">Reference proteome</keyword>
<sequence>MLDAVVVARPRFDPNSIARAPGPDRCWVSPRAWPFSIPDGEACAKKGYPECRLMICGLCVMYSLLEGHGEPYAESENGVRSGSLESYL</sequence>
<feature type="non-terminal residue" evidence="1">
    <location>
        <position position="88"/>
    </location>
</feature>
<dbReference type="EMBL" id="QPFP01000068">
    <property type="protein sequence ID" value="TEB24292.1"/>
    <property type="molecule type" value="Genomic_DNA"/>
</dbReference>
<reference evidence="1 2" key="1">
    <citation type="journal article" date="2019" name="Nat. Ecol. Evol.">
        <title>Megaphylogeny resolves global patterns of mushroom evolution.</title>
        <authorList>
            <person name="Varga T."/>
            <person name="Krizsan K."/>
            <person name="Foldi C."/>
            <person name="Dima B."/>
            <person name="Sanchez-Garcia M."/>
            <person name="Sanchez-Ramirez S."/>
            <person name="Szollosi G.J."/>
            <person name="Szarkandi J.G."/>
            <person name="Papp V."/>
            <person name="Albert L."/>
            <person name="Andreopoulos W."/>
            <person name="Angelini C."/>
            <person name="Antonin V."/>
            <person name="Barry K.W."/>
            <person name="Bougher N.L."/>
            <person name="Buchanan P."/>
            <person name="Buyck B."/>
            <person name="Bense V."/>
            <person name="Catcheside P."/>
            <person name="Chovatia M."/>
            <person name="Cooper J."/>
            <person name="Damon W."/>
            <person name="Desjardin D."/>
            <person name="Finy P."/>
            <person name="Geml J."/>
            <person name="Haridas S."/>
            <person name="Hughes K."/>
            <person name="Justo A."/>
            <person name="Karasinski D."/>
            <person name="Kautmanova I."/>
            <person name="Kiss B."/>
            <person name="Kocsube S."/>
            <person name="Kotiranta H."/>
            <person name="LaButti K.M."/>
            <person name="Lechner B.E."/>
            <person name="Liimatainen K."/>
            <person name="Lipzen A."/>
            <person name="Lukacs Z."/>
            <person name="Mihaltcheva S."/>
            <person name="Morgado L.N."/>
            <person name="Niskanen T."/>
            <person name="Noordeloos M.E."/>
            <person name="Ohm R.A."/>
            <person name="Ortiz-Santana B."/>
            <person name="Ovrebo C."/>
            <person name="Racz N."/>
            <person name="Riley R."/>
            <person name="Savchenko A."/>
            <person name="Shiryaev A."/>
            <person name="Soop K."/>
            <person name="Spirin V."/>
            <person name="Szebenyi C."/>
            <person name="Tomsovsky M."/>
            <person name="Tulloss R.E."/>
            <person name="Uehling J."/>
            <person name="Grigoriev I.V."/>
            <person name="Vagvolgyi C."/>
            <person name="Papp T."/>
            <person name="Martin F.M."/>
            <person name="Miettinen O."/>
            <person name="Hibbett D.S."/>
            <person name="Nagy L.G."/>
        </authorList>
    </citation>
    <scope>NUCLEOTIDE SEQUENCE [LARGE SCALE GENOMIC DNA]</scope>
    <source>
        <strain evidence="1 2">FP101781</strain>
    </source>
</reference>
<dbReference type="AlphaFoldDB" id="A0A4Y7SR62"/>
<protein>
    <submittedName>
        <fullName evidence="1">Uncharacterized protein</fullName>
    </submittedName>
</protein>